<dbReference type="EMBL" id="KN818272">
    <property type="protein sequence ID" value="KIL62359.1"/>
    <property type="molecule type" value="Genomic_DNA"/>
</dbReference>
<dbReference type="AlphaFoldDB" id="A0A0C2T6Z1"/>
<keyword evidence="2" id="KW-1185">Reference proteome</keyword>
<protein>
    <submittedName>
        <fullName evidence="1">Uncharacterized protein</fullName>
    </submittedName>
</protein>
<name>A0A0C2T6Z1_AMAMK</name>
<dbReference type="InParanoid" id="A0A0C2T6Z1"/>
<dbReference type="Proteomes" id="UP000054549">
    <property type="component" value="Unassembled WGS sequence"/>
</dbReference>
<accession>A0A0C2T6Z1</accession>
<evidence type="ECO:0000313" key="2">
    <source>
        <dbReference type="Proteomes" id="UP000054549"/>
    </source>
</evidence>
<gene>
    <name evidence="1" type="ORF">M378DRAFT_796817</name>
</gene>
<dbReference type="HOGENOM" id="CLU_2157732_0_0_1"/>
<proteinExistence type="predicted"/>
<reference evidence="1 2" key="1">
    <citation type="submission" date="2014-04" db="EMBL/GenBank/DDBJ databases">
        <title>Evolutionary Origins and Diversification of the Mycorrhizal Mutualists.</title>
        <authorList>
            <consortium name="DOE Joint Genome Institute"/>
            <consortium name="Mycorrhizal Genomics Consortium"/>
            <person name="Kohler A."/>
            <person name="Kuo A."/>
            <person name="Nagy L.G."/>
            <person name="Floudas D."/>
            <person name="Copeland A."/>
            <person name="Barry K.W."/>
            <person name="Cichocki N."/>
            <person name="Veneault-Fourrey C."/>
            <person name="LaButti K."/>
            <person name="Lindquist E.A."/>
            <person name="Lipzen A."/>
            <person name="Lundell T."/>
            <person name="Morin E."/>
            <person name="Murat C."/>
            <person name="Riley R."/>
            <person name="Ohm R."/>
            <person name="Sun H."/>
            <person name="Tunlid A."/>
            <person name="Henrissat B."/>
            <person name="Grigoriev I.V."/>
            <person name="Hibbett D.S."/>
            <person name="Martin F."/>
        </authorList>
    </citation>
    <scope>NUCLEOTIDE SEQUENCE [LARGE SCALE GENOMIC DNA]</scope>
    <source>
        <strain evidence="1 2">Koide BX008</strain>
    </source>
</reference>
<evidence type="ECO:0000313" key="1">
    <source>
        <dbReference type="EMBL" id="KIL62359.1"/>
    </source>
</evidence>
<sequence length="111" mass="12533">MTNVRRCALVRRGNSVGKHEAKAQVEYPQTSNNSVLVHRRMRPTRYGQLFERSGDGECYLAVIVPTCAYVSPLTESTPCRLRLLSILSCCPVDLHIIRFSVACSSLFSMRR</sequence>
<organism evidence="1 2">
    <name type="scientific">Amanita muscaria (strain Koide BX008)</name>
    <dbReference type="NCBI Taxonomy" id="946122"/>
    <lineage>
        <taxon>Eukaryota</taxon>
        <taxon>Fungi</taxon>
        <taxon>Dikarya</taxon>
        <taxon>Basidiomycota</taxon>
        <taxon>Agaricomycotina</taxon>
        <taxon>Agaricomycetes</taxon>
        <taxon>Agaricomycetidae</taxon>
        <taxon>Agaricales</taxon>
        <taxon>Pluteineae</taxon>
        <taxon>Amanitaceae</taxon>
        <taxon>Amanita</taxon>
    </lineage>
</organism>